<dbReference type="AlphaFoldDB" id="A0A545U851"/>
<gene>
    <name evidence="1" type="ORF">FLL46_20735</name>
</gene>
<dbReference type="InterPro" id="IPR007325">
    <property type="entry name" value="KFase/CYL"/>
</dbReference>
<accession>A0A545U851</accession>
<dbReference type="Gene3D" id="3.50.30.50">
    <property type="entry name" value="Putative cyclase"/>
    <property type="match status" value="1"/>
</dbReference>
<dbReference type="RefSeq" id="WP_142933259.1">
    <property type="nucleotide sequence ID" value="NZ_ML660168.1"/>
</dbReference>
<evidence type="ECO:0000313" key="2">
    <source>
        <dbReference type="Proteomes" id="UP000315439"/>
    </source>
</evidence>
<name>A0A545U851_9GAMM</name>
<evidence type="ECO:0000313" key="1">
    <source>
        <dbReference type="EMBL" id="TQV85583.1"/>
    </source>
</evidence>
<proteinExistence type="predicted"/>
<organism evidence="1 2">
    <name type="scientific">Aliikangiella coralliicola</name>
    <dbReference type="NCBI Taxonomy" id="2592383"/>
    <lineage>
        <taxon>Bacteria</taxon>
        <taxon>Pseudomonadati</taxon>
        <taxon>Pseudomonadota</taxon>
        <taxon>Gammaproteobacteria</taxon>
        <taxon>Oceanospirillales</taxon>
        <taxon>Pleioneaceae</taxon>
        <taxon>Aliikangiella</taxon>
    </lineage>
</organism>
<dbReference type="EMBL" id="VIKS01000012">
    <property type="protein sequence ID" value="TQV85583.1"/>
    <property type="molecule type" value="Genomic_DNA"/>
</dbReference>
<dbReference type="GO" id="GO:0019441">
    <property type="term" value="P:L-tryptophan catabolic process to kynurenine"/>
    <property type="evidence" value="ECO:0007669"/>
    <property type="project" value="InterPro"/>
</dbReference>
<comment type="caution">
    <text evidence="1">The sequence shown here is derived from an EMBL/GenBank/DDBJ whole genome shotgun (WGS) entry which is preliminary data.</text>
</comment>
<dbReference type="GO" id="GO:0004061">
    <property type="term" value="F:arylformamidase activity"/>
    <property type="evidence" value="ECO:0007669"/>
    <property type="project" value="InterPro"/>
</dbReference>
<dbReference type="OrthoDB" id="9814192at2"/>
<dbReference type="Pfam" id="PF04199">
    <property type="entry name" value="Cyclase"/>
    <property type="match status" value="1"/>
</dbReference>
<protein>
    <submittedName>
        <fullName evidence="1">Cyclase family protein</fullName>
    </submittedName>
</protein>
<dbReference type="InterPro" id="IPR037175">
    <property type="entry name" value="KFase_sf"/>
</dbReference>
<dbReference type="SUPFAM" id="SSF102198">
    <property type="entry name" value="Putative cyclase"/>
    <property type="match status" value="1"/>
</dbReference>
<sequence>MKIQLSINQRNYQADLSQPKSIAITLLPNGEQPSHFGAPGCTSKVLEGDGFIGDTSRGGSCNVNQLTIIPHCNGTHTESVAHIVNQPVPVYRALENSIFPAILVSIEPQTAKTVSDNYIPNFDENNLVITREQLAAKLDNYHTEQLTGLAIRTLPNSADKETAVYNIDRYPVYLTNDAMQYIVERKVQHLMVDFPSVDKMYDDGKLSNHRIFWNVALDDKNLSSESLLSKTITEMIFVNDEVADGCYLCSLQIPQIETDAVPSRPVLFKLVKNN</sequence>
<keyword evidence="2" id="KW-1185">Reference proteome</keyword>
<reference evidence="1 2" key="1">
    <citation type="submission" date="2019-07" db="EMBL/GenBank/DDBJ databases">
        <title>Draft genome for Aliikangiella sp. M105.</title>
        <authorList>
            <person name="Wang G."/>
        </authorList>
    </citation>
    <scope>NUCLEOTIDE SEQUENCE [LARGE SCALE GENOMIC DNA]</scope>
    <source>
        <strain evidence="1 2">M105</strain>
    </source>
</reference>
<dbReference type="Proteomes" id="UP000315439">
    <property type="component" value="Unassembled WGS sequence"/>
</dbReference>